<reference evidence="9" key="1">
    <citation type="submission" date="2018-05" db="EMBL/GenBank/DDBJ databases">
        <title>Pedobacter paludis sp. nov., isolated from wetland soil.</title>
        <authorList>
            <person name="Zhang Y."/>
        </authorList>
    </citation>
    <scope>NUCLEOTIDE SEQUENCE [LARGE SCALE GENOMIC DNA]</scope>
    <source>
        <strain evidence="9">R-8</strain>
    </source>
</reference>
<dbReference type="InterPro" id="IPR029063">
    <property type="entry name" value="SAM-dependent_MTases_sf"/>
</dbReference>
<dbReference type="PROSITE" id="PS00092">
    <property type="entry name" value="N6_MTASE"/>
    <property type="match status" value="1"/>
</dbReference>
<dbReference type="PANTHER" id="PTHR47739:SF1">
    <property type="entry name" value="TRNA1(VAL) (ADENINE(37)-N6)-METHYLTRANSFERASE"/>
    <property type="match status" value="1"/>
</dbReference>
<dbReference type="Gene3D" id="3.40.50.150">
    <property type="entry name" value="Vaccinia Virus protein VP39"/>
    <property type="match status" value="1"/>
</dbReference>
<comment type="similarity">
    <text evidence="6">Belongs to the methyltransferase superfamily. tRNA (adenine-N(6)-)-methyltransferase family.</text>
</comment>
<evidence type="ECO:0000256" key="4">
    <source>
        <dbReference type="ARBA" id="ARBA00022691"/>
    </source>
</evidence>
<dbReference type="EC" id="2.1.1.223" evidence="6"/>
<dbReference type="InterPro" id="IPR050210">
    <property type="entry name" value="tRNA_Adenine-N(6)_MTase"/>
</dbReference>
<dbReference type="GO" id="GO:0016430">
    <property type="term" value="F:tRNA (adenine-N6)-methyltransferase activity"/>
    <property type="evidence" value="ECO:0007669"/>
    <property type="project" value="UniProtKB-UniRule"/>
</dbReference>
<dbReference type="GO" id="GO:0003676">
    <property type="term" value="F:nucleic acid binding"/>
    <property type="evidence" value="ECO:0007669"/>
    <property type="project" value="InterPro"/>
</dbReference>
<evidence type="ECO:0000313" key="9">
    <source>
        <dbReference type="Proteomes" id="UP000245391"/>
    </source>
</evidence>
<keyword evidence="5 6" id="KW-0819">tRNA processing</keyword>
<dbReference type="AlphaFoldDB" id="A0A317ETJ0"/>
<dbReference type="PANTHER" id="PTHR47739">
    <property type="entry name" value="TRNA1(VAL) (ADENINE(37)-N6)-METHYLTRANSFERASE"/>
    <property type="match status" value="1"/>
</dbReference>
<evidence type="ECO:0000256" key="6">
    <source>
        <dbReference type="HAMAP-Rule" id="MF_01872"/>
    </source>
</evidence>
<keyword evidence="4 6" id="KW-0949">S-adenosyl-L-methionine</keyword>
<dbReference type="GO" id="GO:0005737">
    <property type="term" value="C:cytoplasm"/>
    <property type="evidence" value="ECO:0007669"/>
    <property type="project" value="UniProtKB-SubCell"/>
</dbReference>
<evidence type="ECO:0000256" key="1">
    <source>
        <dbReference type="ARBA" id="ARBA00022490"/>
    </source>
</evidence>
<dbReference type="RefSeq" id="WP_109931395.1">
    <property type="nucleotide sequence ID" value="NZ_QGNY01000007.1"/>
</dbReference>
<dbReference type="InterPro" id="IPR007848">
    <property type="entry name" value="Small_mtfrase_dom"/>
</dbReference>
<keyword evidence="3 6" id="KW-0808">Transferase</keyword>
<accession>A0A317ETJ0</accession>
<sequence length="233" mass="26475">MSIFKFKQFEVDQSGCAMKINTDGVLLAASVSHQKPTRILDIGTGTGVIALMLAQRFNQAIIDAVEIDEEASVAAEKNFKKSIFSNRLSVHNLSIENYNNTEPFDLIVSNPPFFVNDLKSAEVKKGIARHADEGFFEMLIRKSSSLLNDTGSLWLIIPVKQADHVIDLASKYEFFLTEKINIHSDQDKPTFRQMICLSKVELNCVESDFYIYKSFKNHTQEYKALLKEFFLSF</sequence>
<dbReference type="GO" id="GO:0032259">
    <property type="term" value="P:methylation"/>
    <property type="evidence" value="ECO:0007669"/>
    <property type="project" value="UniProtKB-KW"/>
</dbReference>
<evidence type="ECO:0000259" key="7">
    <source>
        <dbReference type="Pfam" id="PF05175"/>
    </source>
</evidence>
<comment type="subcellular location">
    <subcellularLocation>
        <location evidence="6">Cytoplasm</location>
    </subcellularLocation>
</comment>
<comment type="function">
    <text evidence="6">Specifically methylates the adenine in position 37 of tRNA(1)(Val) (anticodon cmo5UAC).</text>
</comment>
<protein>
    <recommendedName>
        <fullName evidence="6">tRNA1(Val) (adenine(37)-N6)-methyltransferase</fullName>
        <ecNumber evidence="6">2.1.1.223</ecNumber>
    </recommendedName>
    <alternativeName>
        <fullName evidence="6">tRNA m6A37 methyltransferase</fullName>
    </alternativeName>
</protein>
<name>A0A317ETJ0_9SPHI</name>
<dbReference type="HAMAP" id="MF_01872">
    <property type="entry name" value="tRNA_methyltr_YfiC"/>
    <property type="match status" value="1"/>
</dbReference>
<dbReference type="PRINTS" id="PR00507">
    <property type="entry name" value="N12N6MTFRASE"/>
</dbReference>
<dbReference type="GO" id="GO:0008033">
    <property type="term" value="P:tRNA processing"/>
    <property type="evidence" value="ECO:0007669"/>
    <property type="project" value="UniProtKB-UniRule"/>
</dbReference>
<dbReference type="Proteomes" id="UP000245391">
    <property type="component" value="Unassembled WGS sequence"/>
</dbReference>
<dbReference type="Pfam" id="PF05175">
    <property type="entry name" value="MTS"/>
    <property type="match status" value="1"/>
</dbReference>
<dbReference type="SUPFAM" id="SSF53335">
    <property type="entry name" value="S-adenosyl-L-methionine-dependent methyltransferases"/>
    <property type="match status" value="1"/>
</dbReference>
<dbReference type="EMBL" id="QGNY01000007">
    <property type="protein sequence ID" value="PWS30270.1"/>
    <property type="molecule type" value="Genomic_DNA"/>
</dbReference>
<keyword evidence="9" id="KW-1185">Reference proteome</keyword>
<dbReference type="InterPro" id="IPR002052">
    <property type="entry name" value="DNA_methylase_N6_adenine_CS"/>
</dbReference>
<feature type="domain" description="Methyltransferase small" evidence="7">
    <location>
        <begin position="24"/>
        <end position="161"/>
    </location>
</feature>
<dbReference type="InterPro" id="IPR022882">
    <property type="entry name" value="tRNA_adenine-N6_MeTrfase"/>
</dbReference>
<dbReference type="CDD" id="cd02440">
    <property type="entry name" value="AdoMet_MTases"/>
    <property type="match status" value="1"/>
</dbReference>
<comment type="catalytic activity">
    <reaction evidence="6">
        <text>adenosine(37) in tRNA1(Val) + S-adenosyl-L-methionine = N(6)-methyladenosine(37) in tRNA1(Val) + S-adenosyl-L-homocysteine + H(+)</text>
        <dbReference type="Rhea" id="RHEA:43160"/>
        <dbReference type="Rhea" id="RHEA-COMP:10369"/>
        <dbReference type="Rhea" id="RHEA-COMP:10370"/>
        <dbReference type="ChEBI" id="CHEBI:15378"/>
        <dbReference type="ChEBI" id="CHEBI:57856"/>
        <dbReference type="ChEBI" id="CHEBI:59789"/>
        <dbReference type="ChEBI" id="CHEBI:74411"/>
        <dbReference type="ChEBI" id="CHEBI:74449"/>
        <dbReference type="EC" id="2.1.1.223"/>
    </reaction>
</comment>
<evidence type="ECO:0000313" key="8">
    <source>
        <dbReference type="EMBL" id="PWS30270.1"/>
    </source>
</evidence>
<evidence type="ECO:0000256" key="2">
    <source>
        <dbReference type="ARBA" id="ARBA00022603"/>
    </source>
</evidence>
<keyword evidence="2 6" id="KW-0489">Methyltransferase</keyword>
<comment type="caution">
    <text evidence="8">The sequence shown here is derived from an EMBL/GenBank/DDBJ whole genome shotgun (WGS) entry which is preliminary data.</text>
</comment>
<evidence type="ECO:0000256" key="5">
    <source>
        <dbReference type="ARBA" id="ARBA00022694"/>
    </source>
</evidence>
<organism evidence="8 9">
    <name type="scientific">Pedobacter paludis</name>
    <dbReference type="NCBI Taxonomy" id="2203212"/>
    <lineage>
        <taxon>Bacteria</taxon>
        <taxon>Pseudomonadati</taxon>
        <taxon>Bacteroidota</taxon>
        <taxon>Sphingobacteriia</taxon>
        <taxon>Sphingobacteriales</taxon>
        <taxon>Sphingobacteriaceae</taxon>
        <taxon>Pedobacter</taxon>
    </lineage>
</organism>
<keyword evidence="1 6" id="KW-0963">Cytoplasm</keyword>
<dbReference type="OrthoDB" id="5383291at2"/>
<proteinExistence type="inferred from homology"/>
<evidence type="ECO:0000256" key="3">
    <source>
        <dbReference type="ARBA" id="ARBA00022679"/>
    </source>
</evidence>
<gene>
    <name evidence="8" type="ORF">DF947_17710</name>
</gene>